<feature type="domain" description="Carboxylesterase type B" evidence="2">
    <location>
        <begin position="3"/>
        <end position="35"/>
    </location>
</feature>
<keyword evidence="1" id="KW-0325">Glycoprotein</keyword>
<dbReference type="EMBL" id="JAHLQT010011191">
    <property type="protein sequence ID" value="KAG7172425.1"/>
    <property type="molecule type" value="Genomic_DNA"/>
</dbReference>
<evidence type="ECO:0000256" key="1">
    <source>
        <dbReference type="ARBA" id="ARBA00023180"/>
    </source>
</evidence>
<dbReference type="Pfam" id="PF00135">
    <property type="entry name" value="COesterase"/>
    <property type="match status" value="1"/>
</dbReference>
<evidence type="ECO:0000313" key="3">
    <source>
        <dbReference type="EMBL" id="KAG7172425.1"/>
    </source>
</evidence>
<comment type="caution">
    <text evidence="3">The sequence shown here is derived from an EMBL/GenBank/DDBJ whole genome shotgun (WGS) entry which is preliminary data.</text>
</comment>
<accession>A0A8J5T3H5</accession>
<proteinExistence type="predicted"/>
<keyword evidence="4" id="KW-1185">Reference proteome</keyword>
<evidence type="ECO:0000313" key="4">
    <source>
        <dbReference type="Proteomes" id="UP000747542"/>
    </source>
</evidence>
<sequence>MYLGGDPNRVTIFGGNTGAASVHFQMLTPFAKDVVTLGNHLLAEPL</sequence>
<dbReference type="Gene3D" id="3.40.50.1820">
    <property type="entry name" value="alpha/beta hydrolase"/>
    <property type="match status" value="1"/>
</dbReference>
<dbReference type="Proteomes" id="UP000747542">
    <property type="component" value="Unassembled WGS sequence"/>
</dbReference>
<evidence type="ECO:0000259" key="2">
    <source>
        <dbReference type="Pfam" id="PF00135"/>
    </source>
</evidence>
<dbReference type="InterPro" id="IPR002018">
    <property type="entry name" value="CarbesteraseB"/>
</dbReference>
<name>A0A8J5T3H5_HOMAM</name>
<gene>
    <name evidence="3" type="primary">CHE1-L</name>
    <name evidence="3" type="ORF">Hamer_G024353</name>
</gene>
<organism evidence="3 4">
    <name type="scientific">Homarus americanus</name>
    <name type="common">American lobster</name>
    <dbReference type="NCBI Taxonomy" id="6706"/>
    <lineage>
        <taxon>Eukaryota</taxon>
        <taxon>Metazoa</taxon>
        <taxon>Ecdysozoa</taxon>
        <taxon>Arthropoda</taxon>
        <taxon>Crustacea</taxon>
        <taxon>Multicrustacea</taxon>
        <taxon>Malacostraca</taxon>
        <taxon>Eumalacostraca</taxon>
        <taxon>Eucarida</taxon>
        <taxon>Decapoda</taxon>
        <taxon>Pleocyemata</taxon>
        <taxon>Astacidea</taxon>
        <taxon>Nephropoidea</taxon>
        <taxon>Nephropidae</taxon>
        <taxon>Homarus</taxon>
    </lineage>
</organism>
<dbReference type="SUPFAM" id="SSF53474">
    <property type="entry name" value="alpha/beta-Hydrolases"/>
    <property type="match status" value="1"/>
</dbReference>
<reference evidence="3" key="1">
    <citation type="journal article" date="2021" name="Sci. Adv.">
        <title>The American lobster genome reveals insights on longevity, neural, and immune adaptations.</title>
        <authorList>
            <person name="Polinski J.M."/>
            <person name="Zimin A.V."/>
            <person name="Clark K.F."/>
            <person name="Kohn A.B."/>
            <person name="Sadowski N."/>
            <person name="Timp W."/>
            <person name="Ptitsyn A."/>
            <person name="Khanna P."/>
            <person name="Romanova D.Y."/>
            <person name="Williams P."/>
            <person name="Greenwood S.J."/>
            <person name="Moroz L.L."/>
            <person name="Walt D.R."/>
            <person name="Bodnar A.G."/>
        </authorList>
    </citation>
    <scope>NUCLEOTIDE SEQUENCE</scope>
    <source>
        <strain evidence="3">GMGI-L3</strain>
    </source>
</reference>
<dbReference type="InterPro" id="IPR029058">
    <property type="entry name" value="AB_hydrolase_fold"/>
</dbReference>
<dbReference type="AlphaFoldDB" id="A0A8J5T3H5"/>
<protein>
    <submittedName>
        <fullName evidence="3">Cholinesterase 1-like</fullName>
    </submittedName>
</protein>